<reference evidence="2 3" key="1">
    <citation type="submission" date="2020-08" db="EMBL/GenBank/DDBJ databases">
        <title>Genomic Encyclopedia of Type Strains, Phase III (KMG-III): the genomes of soil and plant-associated and newly described type strains.</title>
        <authorList>
            <person name="Whitman W."/>
        </authorList>
    </citation>
    <scope>NUCLEOTIDE SEQUENCE [LARGE SCALE GENOMIC DNA]</scope>
    <source>
        <strain evidence="2 3">CECT 8897</strain>
    </source>
</reference>
<feature type="chain" id="PRO_5031530157" evidence="1">
    <location>
        <begin position="36"/>
        <end position="412"/>
    </location>
</feature>
<dbReference type="SUPFAM" id="SSF56935">
    <property type="entry name" value="Porins"/>
    <property type="match status" value="1"/>
</dbReference>
<name>A0A7W5BAV3_9BURK</name>
<gene>
    <name evidence="2" type="ORF">FHS03_002650</name>
</gene>
<keyword evidence="3" id="KW-1185">Reference proteome</keyword>
<protein>
    <submittedName>
        <fullName evidence="2">Exopolysaccharide biosynthesis operon protein EpsL</fullName>
    </submittedName>
</protein>
<accession>A0A7W5BAV3</accession>
<organism evidence="2 3">
    <name type="scientific">Pseudoduganella violacea</name>
    <dbReference type="NCBI Taxonomy" id="1715466"/>
    <lineage>
        <taxon>Bacteria</taxon>
        <taxon>Pseudomonadati</taxon>
        <taxon>Pseudomonadota</taxon>
        <taxon>Betaproteobacteria</taxon>
        <taxon>Burkholderiales</taxon>
        <taxon>Oxalobacteraceae</taxon>
        <taxon>Telluria group</taxon>
        <taxon>Pseudoduganella</taxon>
    </lineage>
</organism>
<evidence type="ECO:0000313" key="3">
    <source>
        <dbReference type="Proteomes" id="UP000541535"/>
    </source>
</evidence>
<dbReference type="Proteomes" id="UP000541535">
    <property type="component" value="Unassembled WGS sequence"/>
</dbReference>
<dbReference type="EMBL" id="JACHXD010000006">
    <property type="protein sequence ID" value="MBB3119598.1"/>
    <property type="molecule type" value="Genomic_DNA"/>
</dbReference>
<dbReference type="AlphaFoldDB" id="A0A7W5BAV3"/>
<sequence length="412" mass="45623">MTLSSTMSKRRGALRVLPLALLAALAALAQGAAHAAISDTLHPFVSLGYTHDDNLLRLPDGVPGLKGPRGDNMRQVQAGLLLERPIGRQKLTASAKVSRVTFDHYDQLDYNGKDFSADLAWQLGNHLDGHIGTTYNQTLTPFTDYHTDERNLRTQRRHYVDGGWRFHPSWRLRAGFSRYKYNYDLRAQSVNDRTEDLAEAGIDYLAPSGSRIGLVARKLKGKYQNPRLLNGRPAFGTSWDQDEIKANVYWLASGVTQVTLLAGWARRNYDFFPQRESSGLNGRVRVDWRPLGKLRFAAQGWREFAAVESAFFSNSLNRGGSLEGTWDISAKLQATASTRRDRRRFETLGGVALPTGDSGDAIRYNALGLMYAPQPSVQIGVNAFQERRTGNALVGTGSFKANGVSVTASAQF</sequence>
<dbReference type="RefSeq" id="WP_229426194.1">
    <property type="nucleotide sequence ID" value="NZ_JACHXD010000006.1"/>
</dbReference>
<evidence type="ECO:0000256" key="1">
    <source>
        <dbReference type="SAM" id="SignalP"/>
    </source>
</evidence>
<dbReference type="PROSITE" id="PS51318">
    <property type="entry name" value="TAT"/>
    <property type="match status" value="1"/>
</dbReference>
<dbReference type="InterPro" id="IPR006311">
    <property type="entry name" value="TAT_signal"/>
</dbReference>
<dbReference type="NCBIfam" id="TIGR03014">
    <property type="entry name" value="EpsL"/>
    <property type="match status" value="1"/>
</dbReference>
<proteinExistence type="predicted"/>
<dbReference type="InterPro" id="IPR017465">
    <property type="entry name" value="EpsL_proteobac"/>
</dbReference>
<keyword evidence="1" id="KW-0732">Signal</keyword>
<feature type="signal peptide" evidence="1">
    <location>
        <begin position="1"/>
        <end position="35"/>
    </location>
</feature>
<comment type="caution">
    <text evidence="2">The sequence shown here is derived from an EMBL/GenBank/DDBJ whole genome shotgun (WGS) entry which is preliminary data.</text>
</comment>
<evidence type="ECO:0000313" key="2">
    <source>
        <dbReference type="EMBL" id="MBB3119598.1"/>
    </source>
</evidence>